<evidence type="ECO:0000256" key="1">
    <source>
        <dbReference type="ARBA" id="ARBA00004123"/>
    </source>
</evidence>
<comment type="similarity">
    <text evidence="7 11">Belongs to the HD-ZIP homeobox family. Class I subfamily.</text>
</comment>
<evidence type="ECO:0000259" key="14">
    <source>
        <dbReference type="PROSITE" id="PS50071"/>
    </source>
</evidence>
<keyword evidence="5 11" id="KW-0804">Transcription</keyword>
<dbReference type="PROSITE" id="PS00027">
    <property type="entry name" value="HOMEOBOX_1"/>
    <property type="match status" value="1"/>
</dbReference>
<reference evidence="15" key="1">
    <citation type="submission" date="2020-06" db="EMBL/GenBank/DDBJ databases">
        <authorList>
            <person name="Li T."/>
            <person name="Hu X."/>
            <person name="Zhang T."/>
            <person name="Song X."/>
            <person name="Zhang H."/>
            <person name="Dai N."/>
            <person name="Sheng W."/>
            <person name="Hou X."/>
            <person name="Wei L."/>
        </authorList>
    </citation>
    <scope>NUCLEOTIDE SEQUENCE</scope>
    <source>
        <strain evidence="15">3651</strain>
        <tissue evidence="15">Leaf</tissue>
    </source>
</reference>
<feature type="coiled-coil region" evidence="12">
    <location>
        <begin position="78"/>
        <end position="133"/>
    </location>
</feature>
<evidence type="ECO:0000256" key="12">
    <source>
        <dbReference type="SAM" id="Coils"/>
    </source>
</evidence>
<dbReference type="InterPro" id="IPR001356">
    <property type="entry name" value="HD"/>
</dbReference>
<proteinExistence type="inferred from homology"/>
<dbReference type="GO" id="GO:0000976">
    <property type="term" value="F:transcription cis-regulatory region binding"/>
    <property type="evidence" value="ECO:0007669"/>
    <property type="project" value="UniProtKB-ARBA"/>
</dbReference>
<dbReference type="PROSITE" id="PS50071">
    <property type="entry name" value="HOMEOBOX_2"/>
    <property type="match status" value="1"/>
</dbReference>
<dbReference type="Pfam" id="PF02183">
    <property type="entry name" value="HALZ"/>
    <property type="match status" value="1"/>
</dbReference>
<dbReference type="GO" id="GO:0045893">
    <property type="term" value="P:positive regulation of DNA-templated transcription"/>
    <property type="evidence" value="ECO:0007669"/>
    <property type="project" value="TreeGrafter"/>
</dbReference>
<comment type="function">
    <text evidence="8">Probable transcription activator that may act as growth regulators in response to water deficit.</text>
</comment>
<keyword evidence="2 11" id="KW-0805">Transcription regulation</keyword>
<evidence type="ECO:0000256" key="11">
    <source>
        <dbReference type="RuleBase" id="RU369038"/>
    </source>
</evidence>
<dbReference type="InterPro" id="IPR045224">
    <property type="entry name" value="HDZip_class_I_plant"/>
</dbReference>
<evidence type="ECO:0000256" key="4">
    <source>
        <dbReference type="ARBA" id="ARBA00023155"/>
    </source>
</evidence>
<dbReference type="GO" id="GO:0009737">
    <property type="term" value="P:response to abscisic acid"/>
    <property type="evidence" value="ECO:0007669"/>
    <property type="project" value="UniProtKB-ARBA"/>
</dbReference>
<feature type="DNA-binding region" description="Homeobox" evidence="9">
    <location>
        <begin position="28"/>
        <end position="87"/>
    </location>
</feature>
<feature type="domain" description="Homeobox" evidence="14">
    <location>
        <begin position="26"/>
        <end position="86"/>
    </location>
</feature>
<feature type="region of interest" description="Disordered" evidence="13">
    <location>
        <begin position="1"/>
        <end position="35"/>
    </location>
</feature>
<dbReference type="GO" id="GO:0000981">
    <property type="term" value="F:DNA-binding transcription factor activity, RNA polymerase II-specific"/>
    <property type="evidence" value="ECO:0007669"/>
    <property type="project" value="UniProtKB-UniRule"/>
</dbReference>
<keyword evidence="3 9" id="KW-0238">DNA-binding</keyword>
<evidence type="ECO:0000256" key="7">
    <source>
        <dbReference type="ARBA" id="ARBA00025748"/>
    </source>
</evidence>
<evidence type="ECO:0000256" key="6">
    <source>
        <dbReference type="ARBA" id="ARBA00023242"/>
    </source>
</evidence>
<keyword evidence="16" id="KW-1185">Reference proteome</keyword>
<dbReference type="PANTHER" id="PTHR24326:SF122">
    <property type="entry name" value="HOMEOBOX-LEUCINE ZIPPER PROTEIN HOX6"/>
    <property type="match status" value="1"/>
</dbReference>
<evidence type="ECO:0000256" key="9">
    <source>
        <dbReference type="PROSITE-ProRule" id="PRU00108"/>
    </source>
</evidence>
<evidence type="ECO:0000256" key="8">
    <source>
        <dbReference type="ARBA" id="ARBA00058361"/>
    </source>
</evidence>
<keyword evidence="12" id="KW-0175">Coiled coil</keyword>
<dbReference type="InterPro" id="IPR017970">
    <property type="entry name" value="Homeobox_CS"/>
</dbReference>
<dbReference type="FunFam" id="1.10.10.60:FF:000293">
    <property type="entry name" value="Homeobox-leucine zipper protein ATHB-7"/>
    <property type="match status" value="1"/>
</dbReference>
<dbReference type="GO" id="GO:0005634">
    <property type="term" value="C:nucleus"/>
    <property type="evidence" value="ECO:0007669"/>
    <property type="project" value="UniProtKB-SubCell"/>
</dbReference>
<organism evidence="15 16">
    <name type="scientific">Sesamum alatum</name>
    <dbReference type="NCBI Taxonomy" id="300844"/>
    <lineage>
        <taxon>Eukaryota</taxon>
        <taxon>Viridiplantae</taxon>
        <taxon>Streptophyta</taxon>
        <taxon>Embryophyta</taxon>
        <taxon>Tracheophyta</taxon>
        <taxon>Spermatophyta</taxon>
        <taxon>Magnoliopsida</taxon>
        <taxon>eudicotyledons</taxon>
        <taxon>Gunneridae</taxon>
        <taxon>Pentapetalae</taxon>
        <taxon>asterids</taxon>
        <taxon>lamiids</taxon>
        <taxon>Lamiales</taxon>
        <taxon>Pedaliaceae</taxon>
        <taxon>Sesamum</taxon>
    </lineage>
</organism>
<dbReference type="AlphaFoldDB" id="A0AAE1YKL7"/>
<comment type="function">
    <text evidence="11">Transcription factor.</text>
</comment>
<dbReference type="SUPFAM" id="SSF46689">
    <property type="entry name" value="Homeodomain-like"/>
    <property type="match status" value="1"/>
</dbReference>
<evidence type="ECO:0000256" key="2">
    <source>
        <dbReference type="ARBA" id="ARBA00023015"/>
    </source>
</evidence>
<dbReference type="Pfam" id="PF00046">
    <property type="entry name" value="Homeodomain"/>
    <property type="match status" value="1"/>
</dbReference>
<evidence type="ECO:0000256" key="5">
    <source>
        <dbReference type="ARBA" id="ARBA00023163"/>
    </source>
</evidence>
<name>A0AAE1YKL7_9LAMI</name>
<accession>A0AAE1YKL7</accession>
<evidence type="ECO:0000313" key="15">
    <source>
        <dbReference type="EMBL" id="KAK4431278.1"/>
    </source>
</evidence>
<reference evidence="15" key="2">
    <citation type="journal article" date="2024" name="Plant">
        <title>Genomic evolution and insights into agronomic trait innovations of Sesamum species.</title>
        <authorList>
            <person name="Miao H."/>
            <person name="Wang L."/>
            <person name="Qu L."/>
            <person name="Liu H."/>
            <person name="Sun Y."/>
            <person name="Le M."/>
            <person name="Wang Q."/>
            <person name="Wei S."/>
            <person name="Zheng Y."/>
            <person name="Lin W."/>
            <person name="Duan Y."/>
            <person name="Cao H."/>
            <person name="Xiong S."/>
            <person name="Wang X."/>
            <person name="Wei L."/>
            <person name="Li C."/>
            <person name="Ma Q."/>
            <person name="Ju M."/>
            <person name="Zhao R."/>
            <person name="Li G."/>
            <person name="Mu C."/>
            <person name="Tian Q."/>
            <person name="Mei H."/>
            <person name="Zhang T."/>
            <person name="Gao T."/>
            <person name="Zhang H."/>
        </authorList>
    </citation>
    <scope>NUCLEOTIDE SEQUENCE</scope>
    <source>
        <strain evidence="15">3651</strain>
    </source>
</reference>
<keyword evidence="4 9" id="KW-0371">Homeobox</keyword>
<comment type="caution">
    <text evidence="15">The sequence shown here is derived from an EMBL/GenBank/DDBJ whole genome shotgun (WGS) entry which is preliminary data.</text>
</comment>
<dbReference type="SMART" id="SM00389">
    <property type="entry name" value="HOX"/>
    <property type="match status" value="1"/>
</dbReference>
<dbReference type="PANTHER" id="PTHR24326">
    <property type="entry name" value="HOMEOBOX-LEUCINE ZIPPER PROTEIN"/>
    <property type="match status" value="1"/>
</dbReference>
<protein>
    <recommendedName>
        <fullName evidence="11">Homeobox-leucine zipper protein</fullName>
    </recommendedName>
    <alternativeName>
        <fullName evidence="11">HD-ZIP protein</fullName>
    </alternativeName>
    <alternativeName>
        <fullName evidence="11">Homeodomain transcription factor</fullName>
    </alternativeName>
</protein>
<gene>
    <name evidence="15" type="ORF">Salat_0889900</name>
</gene>
<dbReference type="InterPro" id="IPR003106">
    <property type="entry name" value="Leu_zip_homeo"/>
</dbReference>
<dbReference type="PRINTS" id="PR00031">
    <property type="entry name" value="HTHREPRESSR"/>
</dbReference>
<dbReference type="Gene3D" id="1.10.10.60">
    <property type="entry name" value="Homeodomain-like"/>
    <property type="match status" value="1"/>
</dbReference>
<evidence type="ECO:0000256" key="10">
    <source>
        <dbReference type="RuleBase" id="RU000682"/>
    </source>
</evidence>
<comment type="subcellular location">
    <subcellularLocation>
        <location evidence="1 9 10">Nucleus</location>
    </subcellularLocation>
</comment>
<dbReference type="CDD" id="cd00086">
    <property type="entry name" value="homeodomain"/>
    <property type="match status" value="1"/>
</dbReference>
<dbReference type="GO" id="GO:0009414">
    <property type="term" value="P:response to water deprivation"/>
    <property type="evidence" value="ECO:0007669"/>
    <property type="project" value="UniProtKB-ARBA"/>
</dbReference>
<feature type="compositionally biased region" description="Polar residues" evidence="13">
    <location>
        <begin position="1"/>
        <end position="11"/>
    </location>
</feature>
<evidence type="ECO:0000313" key="16">
    <source>
        <dbReference type="Proteomes" id="UP001293254"/>
    </source>
</evidence>
<evidence type="ECO:0000256" key="3">
    <source>
        <dbReference type="ARBA" id="ARBA00023125"/>
    </source>
</evidence>
<sequence length="222" mass="25909">MDSPQNSSPEKNSPAHEENPHKSTKNTSKNAARRFTNEQIRSLETIFETETKLDPRKKLEVARDLGLQPRQVAIWFQNRRARWKSKQLEQEYKVLKTNYDGLCMQFDDLKREKQSLQMQLQELTDLVKNLDNVVISDGDAELKEDPNSSNEGMDHNDVMYTDDEETVTKYFKKTEEQEPLSWGDQEVEISHLDSRETWCNISSGSLFDQSSSTSNWWESLKI</sequence>
<keyword evidence="6 9" id="KW-0539">Nucleus</keyword>
<evidence type="ECO:0000256" key="13">
    <source>
        <dbReference type="SAM" id="MobiDB-lite"/>
    </source>
</evidence>
<dbReference type="Proteomes" id="UP001293254">
    <property type="component" value="Unassembled WGS sequence"/>
</dbReference>
<dbReference type="EMBL" id="JACGWO010000003">
    <property type="protein sequence ID" value="KAK4431278.1"/>
    <property type="molecule type" value="Genomic_DNA"/>
</dbReference>
<dbReference type="InterPro" id="IPR000047">
    <property type="entry name" value="HTH_motif"/>
</dbReference>
<dbReference type="InterPro" id="IPR009057">
    <property type="entry name" value="Homeodomain-like_sf"/>
</dbReference>